<evidence type="ECO:0000256" key="1">
    <source>
        <dbReference type="SAM" id="MobiDB-lite"/>
    </source>
</evidence>
<gene>
    <name evidence="2" type="ORF">R3P38DRAFT_3288440</name>
</gene>
<name>A0AAV9ZXD0_9AGAR</name>
<keyword evidence="3" id="KW-1185">Reference proteome</keyword>
<comment type="caution">
    <text evidence="2">The sequence shown here is derived from an EMBL/GenBank/DDBJ whole genome shotgun (WGS) entry which is preliminary data.</text>
</comment>
<dbReference type="Proteomes" id="UP001362999">
    <property type="component" value="Unassembled WGS sequence"/>
</dbReference>
<evidence type="ECO:0000313" key="3">
    <source>
        <dbReference type="Proteomes" id="UP001362999"/>
    </source>
</evidence>
<feature type="compositionally biased region" description="Polar residues" evidence="1">
    <location>
        <begin position="9"/>
        <end position="20"/>
    </location>
</feature>
<feature type="region of interest" description="Disordered" evidence="1">
    <location>
        <begin position="1"/>
        <end position="20"/>
    </location>
</feature>
<proteinExistence type="predicted"/>
<dbReference type="EMBL" id="JAWWNJ010000104">
    <property type="protein sequence ID" value="KAK6993053.1"/>
    <property type="molecule type" value="Genomic_DNA"/>
</dbReference>
<sequence length="355" mass="39252">MSVIASLSKPPTQSPVHPSLLTSPARPSHLIHEFIQDITRLVYHDLHRLDSTLASVVSPLVTPPPSHPPPPPIARPQIHSRYYTACLRRESIVEIILFSKLYQHILAARVPGTRCVCCLRLRWTRRIGGRCLLARHLYWHPSTLRSSPISHISPNPTPQTRAISTTTVQSPAPHAHFVDARLPSSIPRVLRRVTLSSMQTARSSTRAMTLISALPSCESGSPACLMVCLLPMSGFGLGAKGERYFLSKFRASICGIAEYENNVKDPLLSLVCEGESSALRRRPASLVESYADRKGYGFVDGVALDGSIRTSAAGASLGDRRWYPCTIPTVLERHTIIMFLRRLSCIPWTFLHTSS</sequence>
<dbReference type="AlphaFoldDB" id="A0AAV9ZXD0"/>
<evidence type="ECO:0000313" key="2">
    <source>
        <dbReference type="EMBL" id="KAK6993053.1"/>
    </source>
</evidence>
<reference evidence="2 3" key="1">
    <citation type="journal article" date="2024" name="J Genomics">
        <title>Draft genome sequencing and assembly of Favolaschia claudopus CIRM-BRFM 2984 isolated from oak limbs.</title>
        <authorList>
            <person name="Navarro D."/>
            <person name="Drula E."/>
            <person name="Chaduli D."/>
            <person name="Cazenave R."/>
            <person name="Ahrendt S."/>
            <person name="Wang J."/>
            <person name="Lipzen A."/>
            <person name="Daum C."/>
            <person name="Barry K."/>
            <person name="Grigoriev I.V."/>
            <person name="Favel A."/>
            <person name="Rosso M.N."/>
            <person name="Martin F."/>
        </authorList>
    </citation>
    <scope>NUCLEOTIDE SEQUENCE [LARGE SCALE GENOMIC DNA]</scope>
    <source>
        <strain evidence="2 3">CIRM-BRFM 2984</strain>
    </source>
</reference>
<organism evidence="2 3">
    <name type="scientific">Favolaschia claudopus</name>
    <dbReference type="NCBI Taxonomy" id="2862362"/>
    <lineage>
        <taxon>Eukaryota</taxon>
        <taxon>Fungi</taxon>
        <taxon>Dikarya</taxon>
        <taxon>Basidiomycota</taxon>
        <taxon>Agaricomycotina</taxon>
        <taxon>Agaricomycetes</taxon>
        <taxon>Agaricomycetidae</taxon>
        <taxon>Agaricales</taxon>
        <taxon>Marasmiineae</taxon>
        <taxon>Mycenaceae</taxon>
        <taxon>Favolaschia</taxon>
    </lineage>
</organism>
<protein>
    <submittedName>
        <fullName evidence="2">Uncharacterized protein</fullName>
    </submittedName>
</protein>
<accession>A0AAV9ZXD0</accession>